<sequence length="73" mass="8298">MYGTGQINNSTSQMTAFLLRLLIASCVPYARPEFEQELPNPIYSTTREESIISKQAQPRLISRVFVQSYNSVI</sequence>
<keyword evidence="1" id="KW-0732">Signal</keyword>
<dbReference type="HOGENOM" id="CLU_2704528_0_0_1"/>
<feature type="chain" id="PRO_5003440100" evidence="1">
    <location>
        <begin position="33"/>
        <end position="73"/>
    </location>
</feature>
<feature type="signal peptide" evidence="1">
    <location>
        <begin position="1"/>
        <end position="32"/>
    </location>
</feature>
<dbReference type="InParanoid" id="G2XXZ8"/>
<organism evidence="2 3">
    <name type="scientific">Botryotinia fuckeliana (strain T4)</name>
    <name type="common">Noble rot fungus</name>
    <name type="synonym">Botrytis cinerea</name>
    <dbReference type="NCBI Taxonomy" id="999810"/>
    <lineage>
        <taxon>Eukaryota</taxon>
        <taxon>Fungi</taxon>
        <taxon>Dikarya</taxon>
        <taxon>Ascomycota</taxon>
        <taxon>Pezizomycotina</taxon>
        <taxon>Leotiomycetes</taxon>
        <taxon>Helotiales</taxon>
        <taxon>Sclerotiniaceae</taxon>
        <taxon>Botrytis</taxon>
    </lineage>
</organism>
<protein>
    <submittedName>
        <fullName evidence="2">Uncharacterized protein</fullName>
    </submittedName>
</protein>
<name>G2XXZ8_BOTF4</name>
<gene>
    <name evidence="2" type="ORF">BofuT4_uP120410.1</name>
</gene>
<proteinExistence type="predicted"/>
<evidence type="ECO:0000313" key="2">
    <source>
        <dbReference type="EMBL" id="CCD45335.1"/>
    </source>
</evidence>
<dbReference type="AlphaFoldDB" id="G2XXZ8"/>
<reference evidence="3" key="1">
    <citation type="journal article" date="2011" name="PLoS Genet.">
        <title>Genomic analysis of the necrotrophic fungal pathogens Sclerotinia sclerotiorum and Botrytis cinerea.</title>
        <authorList>
            <person name="Amselem J."/>
            <person name="Cuomo C.A."/>
            <person name="van Kan J.A."/>
            <person name="Viaud M."/>
            <person name="Benito E.P."/>
            <person name="Couloux A."/>
            <person name="Coutinho P.M."/>
            <person name="de Vries R.P."/>
            <person name="Dyer P.S."/>
            <person name="Fillinger S."/>
            <person name="Fournier E."/>
            <person name="Gout L."/>
            <person name="Hahn M."/>
            <person name="Kohn L."/>
            <person name="Lapalu N."/>
            <person name="Plummer K.M."/>
            <person name="Pradier J.M."/>
            <person name="Quevillon E."/>
            <person name="Sharon A."/>
            <person name="Simon A."/>
            <person name="ten Have A."/>
            <person name="Tudzynski B."/>
            <person name="Tudzynski P."/>
            <person name="Wincker P."/>
            <person name="Andrew M."/>
            <person name="Anthouard V."/>
            <person name="Beever R.E."/>
            <person name="Beffa R."/>
            <person name="Benoit I."/>
            <person name="Bouzid O."/>
            <person name="Brault B."/>
            <person name="Chen Z."/>
            <person name="Choquer M."/>
            <person name="Collemare J."/>
            <person name="Cotton P."/>
            <person name="Danchin E.G."/>
            <person name="Da Silva C."/>
            <person name="Gautier A."/>
            <person name="Giraud C."/>
            <person name="Giraud T."/>
            <person name="Gonzalez C."/>
            <person name="Grossetete S."/>
            <person name="Guldener U."/>
            <person name="Henrissat B."/>
            <person name="Howlett B.J."/>
            <person name="Kodira C."/>
            <person name="Kretschmer M."/>
            <person name="Lappartient A."/>
            <person name="Leroch M."/>
            <person name="Levis C."/>
            <person name="Mauceli E."/>
            <person name="Neuveglise C."/>
            <person name="Oeser B."/>
            <person name="Pearson M."/>
            <person name="Poulain J."/>
            <person name="Poussereau N."/>
            <person name="Quesneville H."/>
            <person name="Rascle C."/>
            <person name="Schumacher J."/>
            <person name="Segurens B."/>
            <person name="Sexton A."/>
            <person name="Silva E."/>
            <person name="Sirven C."/>
            <person name="Soanes D.M."/>
            <person name="Talbot N.J."/>
            <person name="Templeton M."/>
            <person name="Yandava C."/>
            <person name="Yarden O."/>
            <person name="Zeng Q."/>
            <person name="Rollins J.A."/>
            <person name="Lebrun M.H."/>
            <person name="Dickman M."/>
        </authorList>
    </citation>
    <scope>NUCLEOTIDE SEQUENCE [LARGE SCALE GENOMIC DNA]</scope>
    <source>
        <strain evidence="3">T4</strain>
    </source>
</reference>
<evidence type="ECO:0000313" key="3">
    <source>
        <dbReference type="Proteomes" id="UP000008177"/>
    </source>
</evidence>
<accession>G2XXZ8</accession>
<dbReference type="Proteomes" id="UP000008177">
    <property type="component" value="Unplaced contigs"/>
</dbReference>
<dbReference type="EMBL" id="FQ790277">
    <property type="protein sequence ID" value="CCD45335.1"/>
    <property type="molecule type" value="Genomic_DNA"/>
</dbReference>
<evidence type="ECO:0000256" key="1">
    <source>
        <dbReference type="SAM" id="SignalP"/>
    </source>
</evidence>